<dbReference type="PANTHER" id="PTHR23501:SF12">
    <property type="entry name" value="MAJOR FACILITATOR SUPERFAMILY (MFS) PROFILE DOMAIN-CONTAINING PROTEIN-RELATED"/>
    <property type="match status" value="1"/>
</dbReference>
<feature type="transmembrane region" description="Helical" evidence="8">
    <location>
        <begin position="134"/>
        <end position="153"/>
    </location>
</feature>
<dbReference type="InterPro" id="IPR011701">
    <property type="entry name" value="MFS"/>
</dbReference>
<dbReference type="AlphaFoldDB" id="A0AAE0DQ67"/>
<dbReference type="PROSITE" id="PS50850">
    <property type="entry name" value="MFS"/>
    <property type="match status" value="1"/>
</dbReference>
<name>A0AAE0DQ67_9LECA</name>
<feature type="transmembrane region" description="Helical" evidence="8">
    <location>
        <begin position="63"/>
        <end position="81"/>
    </location>
</feature>
<keyword evidence="5 8" id="KW-1133">Transmembrane helix</keyword>
<keyword evidence="4 8" id="KW-0812">Transmembrane</keyword>
<feature type="transmembrane region" description="Helical" evidence="8">
    <location>
        <begin position="192"/>
        <end position="217"/>
    </location>
</feature>
<keyword evidence="6 8" id="KW-0472">Membrane</keyword>
<evidence type="ECO:0000256" key="5">
    <source>
        <dbReference type="ARBA" id="ARBA00022989"/>
    </source>
</evidence>
<evidence type="ECO:0000259" key="9">
    <source>
        <dbReference type="PROSITE" id="PS50850"/>
    </source>
</evidence>
<sequence length="566" mass="60588">MADTTSNANPTIADMSTSDKSSQTVLAAANEDGQNTINPENEKGVAVGNDVPKPPASPRNAHGFVWVLIVTSVLMANFLFATDNTIAANIQPAVVKDFASLDKLAWLPIGFFASSWSTNLLWGDIYARFSSKWTFCSSFVVFAVGSAVCGAAPTMNALIVGRAICGMGGAGMYYGSMALLTQMTSERERPLYLNLVGITFGGGTVLGPIIGGAFAVSNATWRWAFYFNLVVGGVCAPIYIFLLPTLNPRPGQTIKERAIEIDYLGIVLLCGLIVSLVMAISFGGVEYAWNSGQVIALFVVAFVLLWLFLAQQVFAIGTTAERRVFPMHFLKSSTMIVLFLEVACAATCVFVPVYFLPLYFQFVKADTAITAGVRMLPFVACQTIIAILSGWLVGKTGDYVPWYIFAGALCVPGAALLYTVNQYTPLANVYGYEILLGLGSGASTQLSFAVASIKVAPADIPRSIGWEAFAQLGGPTIALSIANSVFLNKAQDGIATLLPNLSRLDISTIISDPSSPLLRDLPQNVQDQVVDVVVRSMSNAYILCIVGGSFVLLLIFRFKINSKLYG</sequence>
<evidence type="ECO:0000313" key="11">
    <source>
        <dbReference type="Proteomes" id="UP001276659"/>
    </source>
</evidence>
<comment type="similarity">
    <text evidence="2">Belongs to the major facilitator superfamily. TCR/Tet family.</text>
</comment>
<feature type="transmembrane region" description="Helical" evidence="8">
    <location>
        <begin position="159"/>
        <end position="180"/>
    </location>
</feature>
<dbReference type="GO" id="GO:0022857">
    <property type="term" value="F:transmembrane transporter activity"/>
    <property type="evidence" value="ECO:0007669"/>
    <property type="project" value="InterPro"/>
</dbReference>
<evidence type="ECO:0000256" key="1">
    <source>
        <dbReference type="ARBA" id="ARBA00004141"/>
    </source>
</evidence>
<gene>
    <name evidence="10" type="ORF">OEA41_000857</name>
</gene>
<evidence type="ECO:0000256" key="3">
    <source>
        <dbReference type="ARBA" id="ARBA00022448"/>
    </source>
</evidence>
<organism evidence="10 11">
    <name type="scientific">Lepraria neglecta</name>
    <dbReference type="NCBI Taxonomy" id="209136"/>
    <lineage>
        <taxon>Eukaryota</taxon>
        <taxon>Fungi</taxon>
        <taxon>Dikarya</taxon>
        <taxon>Ascomycota</taxon>
        <taxon>Pezizomycotina</taxon>
        <taxon>Lecanoromycetes</taxon>
        <taxon>OSLEUM clade</taxon>
        <taxon>Lecanoromycetidae</taxon>
        <taxon>Lecanorales</taxon>
        <taxon>Lecanorineae</taxon>
        <taxon>Stereocaulaceae</taxon>
        <taxon>Lepraria</taxon>
    </lineage>
</organism>
<comment type="caution">
    <text evidence="10">The sequence shown here is derived from an EMBL/GenBank/DDBJ whole genome shotgun (WGS) entry which is preliminary data.</text>
</comment>
<proteinExistence type="inferred from homology"/>
<dbReference type="Gene3D" id="1.20.1250.20">
    <property type="entry name" value="MFS general substrate transporter like domains"/>
    <property type="match status" value="2"/>
</dbReference>
<feature type="transmembrane region" description="Helical" evidence="8">
    <location>
        <begin position="540"/>
        <end position="558"/>
    </location>
</feature>
<protein>
    <recommendedName>
        <fullName evidence="9">Major facilitator superfamily (MFS) profile domain-containing protein</fullName>
    </recommendedName>
</protein>
<feature type="transmembrane region" description="Helical" evidence="8">
    <location>
        <begin position="400"/>
        <end position="420"/>
    </location>
</feature>
<feature type="transmembrane region" description="Helical" evidence="8">
    <location>
        <begin position="223"/>
        <end position="242"/>
    </location>
</feature>
<feature type="region of interest" description="Disordered" evidence="7">
    <location>
        <begin position="1"/>
        <end position="53"/>
    </location>
</feature>
<dbReference type="SUPFAM" id="SSF103473">
    <property type="entry name" value="MFS general substrate transporter"/>
    <property type="match status" value="1"/>
</dbReference>
<feature type="transmembrane region" description="Helical" evidence="8">
    <location>
        <begin position="294"/>
        <end position="314"/>
    </location>
</feature>
<feature type="transmembrane region" description="Helical" evidence="8">
    <location>
        <begin position="263"/>
        <end position="282"/>
    </location>
</feature>
<comment type="subcellular location">
    <subcellularLocation>
        <location evidence="1">Membrane</location>
        <topology evidence="1">Multi-pass membrane protein</topology>
    </subcellularLocation>
</comment>
<dbReference type="GO" id="GO:0005886">
    <property type="term" value="C:plasma membrane"/>
    <property type="evidence" value="ECO:0007669"/>
    <property type="project" value="TreeGrafter"/>
</dbReference>
<dbReference type="Pfam" id="PF07690">
    <property type="entry name" value="MFS_1"/>
    <property type="match status" value="1"/>
</dbReference>
<evidence type="ECO:0000256" key="2">
    <source>
        <dbReference type="ARBA" id="ARBA00007520"/>
    </source>
</evidence>
<evidence type="ECO:0000256" key="4">
    <source>
        <dbReference type="ARBA" id="ARBA00022692"/>
    </source>
</evidence>
<feature type="transmembrane region" description="Helical" evidence="8">
    <location>
        <begin position="335"/>
        <end position="355"/>
    </location>
</feature>
<evidence type="ECO:0000256" key="6">
    <source>
        <dbReference type="ARBA" id="ARBA00023136"/>
    </source>
</evidence>
<dbReference type="Proteomes" id="UP001276659">
    <property type="component" value="Unassembled WGS sequence"/>
</dbReference>
<accession>A0AAE0DQ67</accession>
<keyword evidence="11" id="KW-1185">Reference proteome</keyword>
<feature type="compositionally biased region" description="Polar residues" evidence="7">
    <location>
        <begin position="1"/>
        <end position="25"/>
    </location>
</feature>
<keyword evidence="3" id="KW-0813">Transport</keyword>
<feature type="domain" description="Major facilitator superfamily (MFS) profile" evidence="9">
    <location>
        <begin position="69"/>
        <end position="566"/>
    </location>
</feature>
<feature type="transmembrane region" description="Helical" evidence="8">
    <location>
        <begin position="375"/>
        <end position="393"/>
    </location>
</feature>
<dbReference type="FunFam" id="1.20.1250.20:FF:000429">
    <property type="entry name" value="MFS drug efflux transporter, putative"/>
    <property type="match status" value="1"/>
</dbReference>
<feature type="transmembrane region" description="Helical" evidence="8">
    <location>
        <begin position="104"/>
        <end position="122"/>
    </location>
</feature>
<evidence type="ECO:0000256" key="8">
    <source>
        <dbReference type="SAM" id="Phobius"/>
    </source>
</evidence>
<dbReference type="PANTHER" id="PTHR23501">
    <property type="entry name" value="MAJOR FACILITATOR SUPERFAMILY"/>
    <property type="match status" value="1"/>
</dbReference>
<evidence type="ECO:0000313" key="10">
    <source>
        <dbReference type="EMBL" id="KAK3178720.1"/>
    </source>
</evidence>
<reference evidence="10" key="1">
    <citation type="submission" date="2022-11" db="EMBL/GenBank/DDBJ databases">
        <title>Chromosomal genome sequence assembly and mating type (MAT) locus characterization of the leprose asexual lichenized fungus Lepraria neglecta (Nyl.) Erichsen.</title>
        <authorList>
            <person name="Allen J.L."/>
            <person name="Pfeffer B."/>
        </authorList>
    </citation>
    <scope>NUCLEOTIDE SEQUENCE</scope>
    <source>
        <strain evidence="10">Allen 5258</strain>
    </source>
</reference>
<dbReference type="InterPro" id="IPR036259">
    <property type="entry name" value="MFS_trans_sf"/>
</dbReference>
<evidence type="ECO:0000256" key="7">
    <source>
        <dbReference type="SAM" id="MobiDB-lite"/>
    </source>
</evidence>
<dbReference type="EMBL" id="JASNWA010000003">
    <property type="protein sequence ID" value="KAK3178720.1"/>
    <property type="molecule type" value="Genomic_DNA"/>
</dbReference>
<dbReference type="InterPro" id="IPR020846">
    <property type="entry name" value="MFS_dom"/>
</dbReference>